<comment type="caution">
    <text evidence="2">The sequence shown here is derived from an EMBL/GenBank/DDBJ whole genome shotgun (WGS) entry which is preliminary data.</text>
</comment>
<reference evidence="2 3" key="1">
    <citation type="submission" date="2015-08" db="EMBL/GenBank/DDBJ databases">
        <title>Next Generation Sequencing and Analysis of the Genome of Puccinia sorghi L Schw, the Causal Agent of Maize Common Rust.</title>
        <authorList>
            <person name="Rochi L."/>
            <person name="Burguener G."/>
            <person name="Darino M."/>
            <person name="Turjanski A."/>
            <person name="Kreff E."/>
            <person name="Dieguez M.J."/>
            <person name="Sacco F."/>
        </authorList>
    </citation>
    <scope>NUCLEOTIDE SEQUENCE [LARGE SCALE GENOMIC DNA]</scope>
    <source>
        <strain evidence="2 3">RO10H11247</strain>
    </source>
</reference>
<dbReference type="OrthoDB" id="1937594at2759"/>
<sequence length="37" mass="4409">MFEVIGWWKAHELFFSTWVHLARNILMIPMSCVTVTN</sequence>
<accession>A0A0L6VDZ0</accession>
<evidence type="ECO:0000313" key="3">
    <source>
        <dbReference type="Proteomes" id="UP000037035"/>
    </source>
</evidence>
<protein>
    <recommendedName>
        <fullName evidence="1">HAT C-terminal dimerisation domain-containing protein</fullName>
    </recommendedName>
</protein>
<feature type="domain" description="HAT C-terminal dimerisation" evidence="1">
    <location>
        <begin position="2"/>
        <end position="35"/>
    </location>
</feature>
<organism evidence="2 3">
    <name type="scientific">Puccinia sorghi</name>
    <dbReference type="NCBI Taxonomy" id="27349"/>
    <lineage>
        <taxon>Eukaryota</taxon>
        <taxon>Fungi</taxon>
        <taxon>Dikarya</taxon>
        <taxon>Basidiomycota</taxon>
        <taxon>Pucciniomycotina</taxon>
        <taxon>Pucciniomycetes</taxon>
        <taxon>Pucciniales</taxon>
        <taxon>Pucciniaceae</taxon>
        <taxon>Puccinia</taxon>
    </lineage>
</organism>
<dbReference type="InterPro" id="IPR008906">
    <property type="entry name" value="HATC_C_dom"/>
</dbReference>
<evidence type="ECO:0000313" key="2">
    <source>
        <dbReference type="EMBL" id="KNZ58991.1"/>
    </source>
</evidence>
<proteinExistence type="predicted"/>
<dbReference type="VEuPathDB" id="FungiDB:VP01_1822g10"/>
<dbReference type="AlphaFoldDB" id="A0A0L6VDZ0"/>
<dbReference type="GO" id="GO:0046983">
    <property type="term" value="F:protein dimerization activity"/>
    <property type="evidence" value="ECO:0007669"/>
    <property type="project" value="InterPro"/>
</dbReference>
<gene>
    <name evidence="2" type="ORF">VP01_1822g10</name>
</gene>
<dbReference type="Pfam" id="PF05699">
    <property type="entry name" value="Dimer_Tnp_hAT"/>
    <property type="match status" value="1"/>
</dbReference>
<name>A0A0L6VDZ0_9BASI</name>
<dbReference type="Proteomes" id="UP000037035">
    <property type="component" value="Unassembled WGS sequence"/>
</dbReference>
<keyword evidence="3" id="KW-1185">Reference proteome</keyword>
<evidence type="ECO:0000259" key="1">
    <source>
        <dbReference type="Pfam" id="PF05699"/>
    </source>
</evidence>
<dbReference type="EMBL" id="LAVV01006640">
    <property type="protein sequence ID" value="KNZ58991.1"/>
    <property type="molecule type" value="Genomic_DNA"/>
</dbReference>